<dbReference type="InterPro" id="IPR007867">
    <property type="entry name" value="GMC_OxRtase_C"/>
</dbReference>
<keyword evidence="3" id="KW-0285">Flavoprotein</keyword>
<dbReference type="Gene3D" id="2.60.40.1210">
    <property type="entry name" value="Cellobiose dehydrogenase, cytochrome domain"/>
    <property type="match status" value="1"/>
</dbReference>
<dbReference type="SUPFAM" id="SSF57180">
    <property type="entry name" value="Cellulose-binding domain"/>
    <property type="match status" value="1"/>
</dbReference>
<feature type="domain" description="Glucose-methanol-choline oxidoreductase N-terminal" evidence="6">
    <location>
        <begin position="523"/>
        <end position="537"/>
    </location>
</feature>
<evidence type="ECO:0000259" key="6">
    <source>
        <dbReference type="PROSITE" id="PS00624"/>
    </source>
</evidence>
<dbReference type="PROSITE" id="PS00624">
    <property type="entry name" value="GMC_OXRED_2"/>
    <property type="match status" value="1"/>
</dbReference>
<feature type="signal peptide" evidence="4">
    <location>
        <begin position="1"/>
        <end position="20"/>
    </location>
</feature>
<protein>
    <recommendedName>
        <fullName evidence="5 6">Glucose-methanol-choline oxidoreductase N-terminal domain-containing protein</fullName>
    </recommendedName>
</protein>
<dbReference type="GO" id="GO:0005576">
    <property type="term" value="C:extracellular region"/>
    <property type="evidence" value="ECO:0007669"/>
    <property type="project" value="InterPro"/>
</dbReference>
<dbReference type="Gene3D" id="3.50.50.60">
    <property type="entry name" value="FAD/NAD(P)-binding domain"/>
    <property type="match status" value="1"/>
</dbReference>
<dbReference type="Proteomes" id="UP001310890">
    <property type="component" value="Unassembled WGS sequence"/>
</dbReference>
<gene>
    <name evidence="7" type="ORF">LTR62_001696</name>
</gene>
<evidence type="ECO:0000256" key="4">
    <source>
        <dbReference type="SAM" id="SignalP"/>
    </source>
</evidence>
<dbReference type="Pfam" id="PF00734">
    <property type="entry name" value="CBM_1"/>
    <property type="match status" value="1"/>
</dbReference>
<evidence type="ECO:0000313" key="7">
    <source>
        <dbReference type="EMBL" id="KAK5107138.1"/>
    </source>
</evidence>
<dbReference type="Pfam" id="PF05199">
    <property type="entry name" value="GMC_oxred_C"/>
    <property type="match status" value="1"/>
</dbReference>
<dbReference type="Gene3D" id="3.30.410.10">
    <property type="entry name" value="Cholesterol Oxidase, domain 2"/>
    <property type="match status" value="1"/>
</dbReference>
<dbReference type="GO" id="GO:0005975">
    <property type="term" value="P:carbohydrate metabolic process"/>
    <property type="evidence" value="ECO:0007669"/>
    <property type="project" value="InterPro"/>
</dbReference>
<reference evidence="7" key="1">
    <citation type="submission" date="2023-08" db="EMBL/GenBank/DDBJ databases">
        <title>Black Yeasts Isolated from many extreme environments.</title>
        <authorList>
            <person name="Coleine C."/>
            <person name="Stajich J.E."/>
            <person name="Selbmann L."/>
        </authorList>
    </citation>
    <scope>NUCLEOTIDE SEQUENCE</scope>
    <source>
        <strain evidence="7">CCFEE 5401</strain>
    </source>
</reference>
<evidence type="ECO:0000259" key="5">
    <source>
        <dbReference type="PROSITE" id="PS00623"/>
    </source>
</evidence>
<feature type="chain" id="PRO_5043049883" description="Glucose-methanol-choline oxidoreductase N-terminal domain-containing protein" evidence="4">
    <location>
        <begin position="21"/>
        <end position="962"/>
    </location>
</feature>
<organism evidence="7 8">
    <name type="scientific">Meristemomyces frigidus</name>
    <dbReference type="NCBI Taxonomy" id="1508187"/>
    <lineage>
        <taxon>Eukaryota</taxon>
        <taxon>Fungi</taxon>
        <taxon>Dikarya</taxon>
        <taxon>Ascomycota</taxon>
        <taxon>Pezizomycotina</taxon>
        <taxon>Dothideomycetes</taxon>
        <taxon>Dothideomycetidae</taxon>
        <taxon>Mycosphaerellales</taxon>
        <taxon>Teratosphaeriaceae</taxon>
        <taxon>Meristemomyces</taxon>
    </lineage>
</organism>
<dbReference type="SUPFAM" id="SSF51905">
    <property type="entry name" value="FAD/NAD(P)-binding domain"/>
    <property type="match status" value="1"/>
</dbReference>
<dbReference type="AlphaFoldDB" id="A0AAN7YBF2"/>
<dbReference type="PANTHER" id="PTHR47190:SF2">
    <property type="entry name" value="CELLOBIOSE DEHYDROGENASE (AFU_ORTHOLOGUE AFUA_2G17620)"/>
    <property type="match status" value="1"/>
</dbReference>
<dbReference type="InterPro" id="IPR000254">
    <property type="entry name" value="CBD"/>
</dbReference>
<evidence type="ECO:0000256" key="3">
    <source>
        <dbReference type="RuleBase" id="RU003968"/>
    </source>
</evidence>
<feature type="domain" description="Glucose-methanol-choline oxidoreductase N-terminal" evidence="5">
    <location>
        <begin position="353"/>
        <end position="376"/>
    </location>
</feature>
<dbReference type="PROSITE" id="PS00623">
    <property type="entry name" value="GMC_OXRED_1"/>
    <property type="match status" value="1"/>
</dbReference>
<comment type="similarity">
    <text evidence="1 3">Belongs to the GMC oxidoreductase family.</text>
</comment>
<accession>A0AAN7YBF2</accession>
<proteinExistence type="inferred from homology"/>
<dbReference type="EMBL" id="JAVRRL010000138">
    <property type="protein sequence ID" value="KAK5107138.1"/>
    <property type="molecule type" value="Genomic_DNA"/>
</dbReference>
<dbReference type="GO" id="GO:0050660">
    <property type="term" value="F:flavin adenine dinucleotide binding"/>
    <property type="evidence" value="ECO:0007669"/>
    <property type="project" value="InterPro"/>
</dbReference>
<comment type="caution">
    <text evidence="7">The sequence shown here is derived from an EMBL/GenBank/DDBJ whole genome shotgun (WGS) entry which is preliminary data.</text>
</comment>
<dbReference type="CDD" id="cd09630">
    <property type="entry name" value="CDH_like_cytochrome"/>
    <property type="match status" value="1"/>
</dbReference>
<dbReference type="Pfam" id="PF00732">
    <property type="entry name" value="GMC_oxred_N"/>
    <property type="match status" value="1"/>
</dbReference>
<dbReference type="GO" id="GO:0016614">
    <property type="term" value="F:oxidoreductase activity, acting on CH-OH group of donors"/>
    <property type="evidence" value="ECO:0007669"/>
    <property type="project" value="InterPro"/>
</dbReference>
<evidence type="ECO:0000256" key="2">
    <source>
        <dbReference type="ARBA" id="ARBA00022729"/>
    </source>
</evidence>
<dbReference type="PANTHER" id="PTHR47190">
    <property type="entry name" value="DEHYDROGENASE, PUTATIVE-RELATED"/>
    <property type="match status" value="1"/>
</dbReference>
<sequence length="962" mass="99320">MKTSQFSAAVILAGASIAVAQIFAPYTDSGNGIEFWQASFGTTLGENTAEFGLALPSAAESNMTNEYIGRLVVPKVSTGTWMGLSHMSEMTDSLLLVTWVNNGDILTSFRYASGYVAPDIYSGNATLTPISSNVNNTHYELTYRCENCWSWDQDGAAGSQVPATTTGAAQLIGWAQATNAPTNPGEADSGLQQHDNDGIFGALVASARNSAYTDWVTMASTTAVASATAIPYPTGNSTVVAGATGTGAVATATATAAPVACPTNNTLAGSTWDYIIVGAGAGGIPLADKLSEQGASVLLVERGPPSSGRWGGSMKPDWLNGTNLTRFDVPGLDNEIWKDSAGIACEDYSVMAGCVLGGGTAVNAGLWWRANPEDFDYNFPAGWKSSDMEPAVDRVFERIPFTDRPSMDGVLYKPQGYNIVAGALAAAGWSNVTADNVPGKKNMTFSHPNEMFSHGERGGPMATYLVTASTRKNFKLIMNTAVDRLVRNGGLVIGVSTSAYLAGGQCGTILVTPGTGKVILAAGAFGTPKILFRSGIGPQDQLEVVQQAEGSAMINSSQWINLPVGYNLDDHTNTDVVITHPNVSFYDFYGAYDNPIKADAASYLVNRTGILAQSAPNLAVVAWQEINGDDGIIRQLQWTARVEGGDGITSNQSMVISQYLGRGATSRGRTTINGGLDMTVSQVPYLQNTHDLAAVKAGVQSLIQSLSTDPAIKIQFPPSNQTLDEWLAAYPLTTSKRSANHWMGSCKMGLDSGLVNNGSSVVDTNAKVYGTNNLFVVDASIFPGMVSNNPSALIVAVAERAAELIPKVVVGSITSTVVNATLPSSSAAYGNGTSTSGAGLTSTNATVLPVSTGCTITITRSSTMTSSVAGASVTAPSTMIASSGSATSVGAVLTSSPSFPTLNSTSTLAVGTGPASLVSPLAPTGSATSGGAIAEWGRCGGNGYTGSTTCATGLCVQASAKN</sequence>
<dbReference type="InterPro" id="IPR035971">
    <property type="entry name" value="CBD_sf"/>
</dbReference>
<evidence type="ECO:0000256" key="1">
    <source>
        <dbReference type="ARBA" id="ARBA00010790"/>
    </source>
</evidence>
<dbReference type="SUPFAM" id="SSF49344">
    <property type="entry name" value="CBD9-like"/>
    <property type="match status" value="1"/>
</dbReference>
<dbReference type="InterPro" id="IPR053208">
    <property type="entry name" value="GMC_Oxidoreductase_CD"/>
</dbReference>
<name>A0AAN7YBF2_9PEZI</name>
<dbReference type="SUPFAM" id="SSF54373">
    <property type="entry name" value="FAD-linked reductases, C-terminal domain"/>
    <property type="match status" value="1"/>
</dbReference>
<dbReference type="GO" id="GO:0030248">
    <property type="term" value="F:cellulose binding"/>
    <property type="evidence" value="ECO:0007669"/>
    <property type="project" value="InterPro"/>
</dbReference>
<keyword evidence="2 4" id="KW-0732">Signal</keyword>
<dbReference type="InterPro" id="IPR036188">
    <property type="entry name" value="FAD/NAD-bd_sf"/>
</dbReference>
<evidence type="ECO:0000313" key="8">
    <source>
        <dbReference type="Proteomes" id="UP001310890"/>
    </source>
</evidence>
<dbReference type="InterPro" id="IPR015920">
    <property type="entry name" value="Cellobiose_DH-like_cyt"/>
</dbReference>
<keyword evidence="3" id="KW-0274">FAD</keyword>
<dbReference type="Pfam" id="PF16010">
    <property type="entry name" value="CDH-cyt"/>
    <property type="match status" value="1"/>
</dbReference>
<dbReference type="InterPro" id="IPR000172">
    <property type="entry name" value="GMC_OxRdtase_N"/>
</dbReference>